<reference evidence="2" key="1">
    <citation type="journal article" date="2023" name="Mol. Biol. Evol.">
        <title>Third-Generation Sequencing Reveals the Adaptive Role of the Epigenome in Three Deep-Sea Polychaetes.</title>
        <authorList>
            <person name="Perez M."/>
            <person name="Aroh O."/>
            <person name="Sun Y."/>
            <person name="Lan Y."/>
            <person name="Juniper S.K."/>
            <person name="Young C.R."/>
            <person name="Angers B."/>
            <person name="Qian P.Y."/>
        </authorList>
    </citation>
    <scope>NUCLEOTIDE SEQUENCE</scope>
    <source>
        <strain evidence="2">R07B-5</strain>
    </source>
</reference>
<sequence length="772" mass="89253">METFRAERREEKKKIDQEVDEEWEERLKELTANFDADMEKRTGHKAKDDDKKAVSMKYAQKKNQLKESMTVKLKQKQEAITLRLRKKEQQDTADMVTKHSEQMLNLLKEKQQEIRQEIVEEMKDAAGGDVDAVDTAVILEEVTIVPIELPEFHPPNCRKRDLYYDAEVFKELDEYVFSVAEKEQSTFTHLVAELTQNCLSDLEKARAIFRWITVKDLNVLEFVEGLEKDTPMGLLRGIKYGTETYHTLFMRLCSYAGLPCVEIKGHSKSVGYEPGMKIREDTFQNTWNAVLIGGNWWPVQCNWGARHLVLNKDAQEKLVKTKKQDKIRYQYDEHYFLTDPDEFIREFWAADEDKQLLEKPVSLAQFEQMPFVRSVFFHYGLEFDRQMRAVLYADNKGGTEVKVNVPTEYAKDLVFHYQIRFADRERRNDTEFRGAKLERFVFHSLVESQALFSVHVPAPSSYFLEVFANRIDETNKIGDDPNATMMPFRLKCACKFKIVCEEMVGKMHPLPNCASGEWGPSKGERHFGLKAMTHITGVVSVDNDLEMKFQLPRKLHFLCKLRMNGVEDSMLEKFVNFSVYDDILTVKVKPPQAGQYGLDIYARPEDAADNHTLAHACKYLLNVTSVNEVINLPVSKVESSSRMSKDKWGPNELFQQIGMRTLSHSDPTITKTDTGTLVIEMGLSETVKLSYNLTREPDEDCRSVVSMKDNGKKVKFSLSLAKPGNYLFAVYARKKKDSDRNMANVYNYMIKYTPVEKQSTLKKKKGLFSSKK</sequence>
<comment type="caution">
    <text evidence="2">The sequence shown here is derived from an EMBL/GenBank/DDBJ whole genome shotgun (WGS) entry which is preliminary data.</text>
</comment>
<organism evidence="2 3">
    <name type="scientific">Ridgeia piscesae</name>
    <name type="common">Tubeworm</name>
    <dbReference type="NCBI Taxonomy" id="27915"/>
    <lineage>
        <taxon>Eukaryota</taxon>
        <taxon>Metazoa</taxon>
        <taxon>Spiralia</taxon>
        <taxon>Lophotrochozoa</taxon>
        <taxon>Annelida</taxon>
        <taxon>Polychaeta</taxon>
        <taxon>Sedentaria</taxon>
        <taxon>Canalipalpata</taxon>
        <taxon>Sabellida</taxon>
        <taxon>Siboglinidae</taxon>
        <taxon>Ridgeia</taxon>
    </lineage>
</organism>
<evidence type="ECO:0000259" key="1">
    <source>
        <dbReference type="SMART" id="SM00460"/>
    </source>
</evidence>
<keyword evidence="3" id="KW-1185">Reference proteome</keyword>
<dbReference type="Proteomes" id="UP001209878">
    <property type="component" value="Unassembled WGS sequence"/>
</dbReference>
<dbReference type="InterPro" id="IPR056564">
    <property type="entry name" value="Ig-like_KY"/>
</dbReference>
<protein>
    <recommendedName>
        <fullName evidence="1">Transglutaminase-like domain-containing protein</fullName>
    </recommendedName>
</protein>
<accession>A0AAD9NNR2</accession>
<feature type="domain" description="Transglutaminase-like" evidence="1">
    <location>
        <begin position="235"/>
        <end position="303"/>
    </location>
</feature>
<evidence type="ECO:0000313" key="2">
    <source>
        <dbReference type="EMBL" id="KAK2175178.1"/>
    </source>
</evidence>
<dbReference type="SUPFAM" id="SSF54001">
    <property type="entry name" value="Cysteine proteinases"/>
    <property type="match status" value="1"/>
</dbReference>
<dbReference type="EMBL" id="JAODUO010000745">
    <property type="protein sequence ID" value="KAK2175178.1"/>
    <property type="molecule type" value="Genomic_DNA"/>
</dbReference>
<dbReference type="PANTHER" id="PTHR47020:SF1">
    <property type="entry name" value="HILLARIN"/>
    <property type="match status" value="1"/>
</dbReference>
<evidence type="ECO:0000313" key="3">
    <source>
        <dbReference type="Proteomes" id="UP001209878"/>
    </source>
</evidence>
<dbReference type="InterPro" id="IPR002931">
    <property type="entry name" value="Transglutaminase-like"/>
</dbReference>
<dbReference type="AlphaFoldDB" id="A0AAD9NNR2"/>
<proteinExistence type="predicted"/>
<gene>
    <name evidence="2" type="ORF">NP493_745g01008</name>
</gene>
<dbReference type="Pfam" id="PF23265">
    <property type="entry name" value="Ig-like_KY"/>
    <property type="match status" value="3"/>
</dbReference>
<dbReference type="InterPro" id="IPR053041">
    <property type="entry name" value="Transglut-like_Superfamily_Mod"/>
</dbReference>
<dbReference type="InterPro" id="IPR038765">
    <property type="entry name" value="Papain-like_cys_pep_sf"/>
</dbReference>
<dbReference type="PANTHER" id="PTHR47020">
    <property type="entry name" value="HILLARIN"/>
    <property type="match status" value="1"/>
</dbReference>
<dbReference type="SMART" id="SM00460">
    <property type="entry name" value="TGc"/>
    <property type="match status" value="1"/>
</dbReference>
<name>A0AAD9NNR2_RIDPI</name>